<sequence>MEGSLAWTGVVGPLTVAGLVTVLGLGFVGATSRDLSTTIWIADYFR</sequence>
<dbReference type="EMBL" id="GGEC01006009">
    <property type="protein sequence ID" value="MBW86492.1"/>
    <property type="molecule type" value="Transcribed_RNA"/>
</dbReference>
<evidence type="ECO:0000256" key="1">
    <source>
        <dbReference type="SAM" id="Phobius"/>
    </source>
</evidence>
<keyword evidence="1" id="KW-0812">Transmembrane</keyword>
<protein>
    <submittedName>
        <fullName evidence="2">Uncharacterized protein</fullName>
    </submittedName>
</protein>
<organism evidence="2">
    <name type="scientific">Rhizophora mucronata</name>
    <name type="common">Asiatic mangrove</name>
    <dbReference type="NCBI Taxonomy" id="61149"/>
    <lineage>
        <taxon>Eukaryota</taxon>
        <taxon>Viridiplantae</taxon>
        <taxon>Streptophyta</taxon>
        <taxon>Embryophyta</taxon>
        <taxon>Tracheophyta</taxon>
        <taxon>Spermatophyta</taxon>
        <taxon>Magnoliopsida</taxon>
        <taxon>eudicotyledons</taxon>
        <taxon>Gunneridae</taxon>
        <taxon>Pentapetalae</taxon>
        <taxon>rosids</taxon>
        <taxon>fabids</taxon>
        <taxon>Malpighiales</taxon>
        <taxon>Rhizophoraceae</taxon>
        <taxon>Rhizophora</taxon>
    </lineage>
</organism>
<name>A0A2P2IZ56_RHIMU</name>
<evidence type="ECO:0000313" key="2">
    <source>
        <dbReference type="EMBL" id="MBW86492.1"/>
    </source>
</evidence>
<accession>A0A2P2IZ56</accession>
<keyword evidence="1" id="KW-0472">Membrane</keyword>
<keyword evidence="1" id="KW-1133">Transmembrane helix</keyword>
<reference evidence="2" key="1">
    <citation type="submission" date="2018-02" db="EMBL/GenBank/DDBJ databases">
        <title>Rhizophora mucronata_Transcriptome.</title>
        <authorList>
            <person name="Meera S.P."/>
            <person name="Sreeshan A."/>
            <person name="Augustine A."/>
        </authorList>
    </citation>
    <scope>NUCLEOTIDE SEQUENCE</scope>
    <source>
        <tissue evidence="2">Leaf</tissue>
    </source>
</reference>
<proteinExistence type="predicted"/>
<feature type="transmembrane region" description="Helical" evidence="1">
    <location>
        <begin position="6"/>
        <end position="28"/>
    </location>
</feature>
<dbReference type="AlphaFoldDB" id="A0A2P2IZ56"/>